<accession>A0A1L4BSY6</accession>
<evidence type="ECO:0000259" key="1">
    <source>
        <dbReference type="Pfam" id="PF05057"/>
    </source>
</evidence>
<dbReference type="EMBL" id="CP016796">
    <property type="protein sequence ID" value="API86949.1"/>
    <property type="molecule type" value="Genomic_DNA"/>
</dbReference>
<dbReference type="InterPro" id="IPR029058">
    <property type="entry name" value="AB_hydrolase_fold"/>
</dbReference>
<organism evidence="2 3">
    <name type="scientific">Francisella uliginis</name>
    <dbReference type="NCBI Taxonomy" id="573570"/>
    <lineage>
        <taxon>Bacteria</taxon>
        <taxon>Pseudomonadati</taxon>
        <taxon>Pseudomonadota</taxon>
        <taxon>Gammaproteobacteria</taxon>
        <taxon>Thiotrichales</taxon>
        <taxon>Francisellaceae</taxon>
        <taxon>Francisella</taxon>
    </lineage>
</organism>
<dbReference type="Pfam" id="PF05057">
    <property type="entry name" value="DUF676"/>
    <property type="match status" value="1"/>
</dbReference>
<dbReference type="SUPFAM" id="SSF53474">
    <property type="entry name" value="alpha/beta-Hydrolases"/>
    <property type="match status" value="1"/>
</dbReference>
<keyword evidence="3" id="KW-1185">Reference proteome</keyword>
<dbReference type="STRING" id="573570.F7310_06075"/>
<reference evidence="2 3" key="1">
    <citation type="journal article" date="2016" name="Appl. Environ. Microbiol.">
        <title>Whole genome relationships among Francisella bacteria of diverse origin define new species and provide specific regions for detection.</title>
        <authorList>
            <person name="Challacombe J.F."/>
            <person name="Petersen J.M."/>
            <person name="Gallegos-Graves V."/>
            <person name="Hodge D."/>
            <person name="Pillai S."/>
            <person name="Kuske C.R."/>
        </authorList>
    </citation>
    <scope>NUCLEOTIDE SEQUENCE [LARGE SCALE GENOMIC DNA]</scope>
    <source>
        <strain evidence="3">TX07-7310</strain>
    </source>
</reference>
<feature type="domain" description="DUF676" evidence="1">
    <location>
        <begin position="2"/>
        <end position="103"/>
    </location>
</feature>
<dbReference type="OrthoDB" id="556502at2"/>
<gene>
    <name evidence="2" type="ORF">F7310_06075</name>
</gene>
<dbReference type="AlphaFoldDB" id="A0A1L4BSY6"/>
<dbReference type="Gene3D" id="3.40.50.1820">
    <property type="entry name" value="alpha/beta hydrolase"/>
    <property type="match status" value="1"/>
</dbReference>
<dbReference type="KEGG" id="frx:F7310_06075"/>
<dbReference type="InterPro" id="IPR007751">
    <property type="entry name" value="DUF676_lipase-like"/>
</dbReference>
<dbReference type="RefSeq" id="WP_072712536.1">
    <property type="nucleotide sequence ID" value="NZ_CP016796.1"/>
</dbReference>
<name>A0A1L4BSY6_9GAMM</name>
<dbReference type="PANTHER" id="PTHR37946:SF1">
    <property type="entry name" value="SLL1969 PROTEIN"/>
    <property type="match status" value="1"/>
</dbReference>
<evidence type="ECO:0000313" key="2">
    <source>
        <dbReference type="EMBL" id="API86949.1"/>
    </source>
</evidence>
<proteinExistence type="predicted"/>
<dbReference type="Proteomes" id="UP000184222">
    <property type="component" value="Chromosome"/>
</dbReference>
<dbReference type="PANTHER" id="PTHR37946">
    <property type="entry name" value="SLL1969 PROTEIN"/>
    <property type="match status" value="1"/>
</dbReference>
<evidence type="ECO:0000313" key="3">
    <source>
        <dbReference type="Proteomes" id="UP000184222"/>
    </source>
</evidence>
<protein>
    <recommendedName>
        <fullName evidence="1">DUF676 domain-containing protein</fullName>
    </recommendedName>
</protein>
<sequence length="214" mass="24154">MKTDRIMVLVHGFIKNSKDMRTLASFFNQYYDEIISIDLPTTFVSINTAVSKLCEVIRNIPKTKSITFIAHSMGGIIVCKAINELQLENVDKCVFIATPFKGSKIADFGDKIPFYSRILKPNKELKITDEYLDSCNAISAKFPVGLIAGNKYSRLNLLARYCLNNDHDGLVEVQSAFGINSDDRIILNKNHGEIHHDVETLEKIDCFLKTGKFK</sequence>